<name>A0A934TK97_9RHOB</name>
<dbReference type="EMBL" id="NHSD01000203">
    <property type="protein sequence ID" value="MBK5927081.1"/>
    <property type="molecule type" value="Genomic_DNA"/>
</dbReference>
<dbReference type="Gene3D" id="3.30.530.20">
    <property type="match status" value="1"/>
</dbReference>
<organism evidence="1 2">
    <name type="scientific">Rhodobaculum claviforme</name>
    <dbReference type="NCBI Taxonomy" id="1549854"/>
    <lineage>
        <taxon>Bacteria</taxon>
        <taxon>Pseudomonadati</taxon>
        <taxon>Pseudomonadota</taxon>
        <taxon>Alphaproteobacteria</taxon>
        <taxon>Rhodobacterales</taxon>
        <taxon>Paracoccaceae</taxon>
        <taxon>Rhodobaculum</taxon>
    </lineage>
</organism>
<reference evidence="1" key="1">
    <citation type="submission" date="2017-05" db="EMBL/GenBank/DDBJ databases">
        <authorList>
            <person name="Imhoff J.F."/>
            <person name="Rahn T."/>
            <person name="Kuenzel S."/>
            <person name="Neulinger S.C."/>
        </authorList>
    </citation>
    <scope>NUCLEOTIDE SEQUENCE</scope>
    <source>
        <strain evidence="1">LMG 28126</strain>
    </source>
</reference>
<comment type="caution">
    <text evidence="1">The sequence shown here is derived from an EMBL/GenBank/DDBJ whole genome shotgun (WGS) entry which is preliminary data.</text>
</comment>
<evidence type="ECO:0000313" key="2">
    <source>
        <dbReference type="Proteomes" id="UP000706333"/>
    </source>
</evidence>
<gene>
    <name evidence="1" type="ORF">CCR87_06940</name>
</gene>
<dbReference type="AlphaFoldDB" id="A0A934TK97"/>
<dbReference type="SUPFAM" id="SSF55961">
    <property type="entry name" value="Bet v1-like"/>
    <property type="match status" value="1"/>
</dbReference>
<evidence type="ECO:0000313" key="1">
    <source>
        <dbReference type="EMBL" id="MBK5927081.1"/>
    </source>
</evidence>
<accession>A0A934TK97</accession>
<proteinExistence type="predicted"/>
<sequence>MILTASDRIHAPRDFVFARATEFDRLARAAAGRGAEVAAPEHDGAQVRYALRYPFRDELWPVVLMLEGATPPEGLQIALEARVATAQGAVRFSELSAEVTQVDLRAELRPVNMQGRLLIGSLHMLRARVQARLDRDLAALARGAEALWAEARA</sequence>
<dbReference type="InterPro" id="IPR023393">
    <property type="entry name" value="START-like_dom_sf"/>
</dbReference>
<dbReference type="RefSeq" id="WP_201156848.1">
    <property type="nucleotide sequence ID" value="NZ_NHSD01000203.1"/>
</dbReference>
<dbReference type="Proteomes" id="UP000706333">
    <property type="component" value="Unassembled WGS sequence"/>
</dbReference>
<protein>
    <recommendedName>
        <fullName evidence="3">Polyketide cyclase / dehydrase and lipid transport</fullName>
    </recommendedName>
</protein>
<keyword evidence="2" id="KW-1185">Reference proteome</keyword>
<evidence type="ECO:0008006" key="3">
    <source>
        <dbReference type="Google" id="ProtNLM"/>
    </source>
</evidence>
<reference evidence="1" key="2">
    <citation type="journal article" date="2020" name="Microorganisms">
        <title>Osmotic Adaptation and Compatible Solute Biosynthesis of Phototrophic Bacteria as Revealed from Genome Analyses.</title>
        <authorList>
            <person name="Imhoff J.F."/>
            <person name="Rahn T."/>
            <person name="Kunzel S."/>
            <person name="Keller A."/>
            <person name="Neulinger S.C."/>
        </authorList>
    </citation>
    <scope>NUCLEOTIDE SEQUENCE</scope>
    <source>
        <strain evidence="1">LMG 28126</strain>
    </source>
</reference>